<dbReference type="Pfam" id="PF01370">
    <property type="entry name" value="Epimerase"/>
    <property type="match status" value="1"/>
</dbReference>
<dbReference type="GO" id="GO:0016491">
    <property type="term" value="F:oxidoreductase activity"/>
    <property type="evidence" value="ECO:0007669"/>
    <property type="project" value="UniProtKB-KW"/>
</dbReference>
<dbReference type="CDD" id="cd08946">
    <property type="entry name" value="SDR_e"/>
    <property type="match status" value="1"/>
</dbReference>
<evidence type="ECO:0000256" key="1">
    <source>
        <dbReference type="ARBA" id="ARBA00007637"/>
    </source>
</evidence>
<reference evidence="7" key="1">
    <citation type="submission" date="2016-10" db="EMBL/GenBank/DDBJ databases">
        <authorList>
            <person name="Varghese N."/>
            <person name="Submissions S."/>
        </authorList>
    </citation>
    <scope>NUCLEOTIDE SEQUENCE [LARGE SCALE GENOMIC DNA]</scope>
    <source>
        <strain evidence="7">CGMCC 1.6494</strain>
    </source>
</reference>
<evidence type="ECO:0000259" key="5">
    <source>
        <dbReference type="Pfam" id="PF01370"/>
    </source>
</evidence>
<accession>A0A1H0H0B5</accession>
<proteinExistence type="inferred from homology"/>
<name>A0A1H0H0B5_9GAMM</name>
<dbReference type="RefSeq" id="WP_089707387.1">
    <property type="nucleotide sequence ID" value="NZ_FNII01000013.1"/>
</dbReference>
<dbReference type="Gene3D" id="3.40.50.720">
    <property type="entry name" value="NAD(P)-binding Rossmann-like Domain"/>
    <property type="match status" value="1"/>
</dbReference>
<evidence type="ECO:0000313" key="6">
    <source>
        <dbReference type="EMBL" id="SDO12575.1"/>
    </source>
</evidence>
<feature type="region of interest" description="Disordered" evidence="4">
    <location>
        <begin position="224"/>
        <end position="245"/>
    </location>
</feature>
<keyword evidence="2" id="KW-0560">Oxidoreductase</keyword>
<protein>
    <submittedName>
        <fullName evidence="6">Uronate dehydrogenase</fullName>
    </submittedName>
</protein>
<dbReference type="InterPro" id="IPR001509">
    <property type="entry name" value="Epimerase_deHydtase"/>
</dbReference>
<feature type="compositionally biased region" description="Basic and acidic residues" evidence="4">
    <location>
        <begin position="230"/>
        <end position="244"/>
    </location>
</feature>
<evidence type="ECO:0000256" key="2">
    <source>
        <dbReference type="ARBA" id="ARBA00023002"/>
    </source>
</evidence>
<dbReference type="OrthoDB" id="8770295at2"/>
<evidence type="ECO:0000313" key="7">
    <source>
        <dbReference type="Proteomes" id="UP000199677"/>
    </source>
</evidence>
<evidence type="ECO:0000256" key="4">
    <source>
        <dbReference type="SAM" id="MobiDB-lite"/>
    </source>
</evidence>
<evidence type="ECO:0000256" key="3">
    <source>
        <dbReference type="ARBA" id="ARBA00023027"/>
    </source>
</evidence>
<dbReference type="InterPro" id="IPR036291">
    <property type="entry name" value="NAD(P)-bd_dom_sf"/>
</dbReference>
<dbReference type="STRING" id="416873.SAMN04487951_113103"/>
<dbReference type="PANTHER" id="PTHR43103">
    <property type="entry name" value="NUCLEOSIDE-DIPHOSPHATE-SUGAR EPIMERASE"/>
    <property type="match status" value="1"/>
</dbReference>
<dbReference type="EMBL" id="FNII01000013">
    <property type="protein sequence ID" value="SDO12575.1"/>
    <property type="molecule type" value="Genomic_DNA"/>
</dbReference>
<keyword evidence="3" id="KW-0520">NAD</keyword>
<dbReference type="Proteomes" id="UP000199677">
    <property type="component" value="Unassembled WGS sequence"/>
</dbReference>
<dbReference type="PANTHER" id="PTHR43103:SF5">
    <property type="entry name" value="4-EPIMERASE, PUTATIVE (AFU_ORTHOLOGUE AFUA_7G00360)-RELATED"/>
    <property type="match status" value="1"/>
</dbReference>
<keyword evidence="7" id="KW-1185">Reference proteome</keyword>
<organism evidence="6 7">
    <name type="scientific">Vreelandella arcis</name>
    <dbReference type="NCBI Taxonomy" id="416873"/>
    <lineage>
        <taxon>Bacteria</taxon>
        <taxon>Pseudomonadati</taxon>
        <taxon>Pseudomonadota</taxon>
        <taxon>Gammaproteobacteria</taxon>
        <taxon>Oceanospirillales</taxon>
        <taxon>Halomonadaceae</taxon>
        <taxon>Vreelandella</taxon>
    </lineage>
</organism>
<sequence>MLNRILVTGAAGGLGKSLRPHLSKLAKHVRLSDIADLGTAGEGEELVQADLSDMQAVADLVRDCDGIVHLGGMSVESPWEAILQANIMGTYHLYEAARKQGKPRIVFASSNHTIGFYERHQRIDSQVVQKPDSLYGVSKCFGENLASFYHDKFGVETLSVRIGSCFDKPADTRMMATWLSLADFVSLLQRAFVTPRLGYTVIYGASDNAEKWWDNSHAGFLGWRPQDSSEPWREETEQQDRGIDGNDLAVRYQGGKFTKIGHPDDV</sequence>
<dbReference type="SUPFAM" id="SSF51735">
    <property type="entry name" value="NAD(P)-binding Rossmann-fold domains"/>
    <property type="match status" value="1"/>
</dbReference>
<gene>
    <name evidence="6" type="ORF">SAMN04487951_113103</name>
</gene>
<feature type="domain" description="NAD-dependent epimerase/dehydratase" evidence="5">
    <location>
        <begin position="5"/>
        <end position="166"/>
    </location>
</feature>
<dbReference type="AlphaFoldDB" id="A0A1H0H0B5"/>
<comment type="similarity">
    <text evidence="1">Belongs to the NAD(P)-dependent epimerase/dehydratase family.</text>
</comment>